<sequence length="50" mass="5634">MDSMYKSDNNIKIQNLETTTDLKAANADAYAFANINLVHIQESHEINGYC</sequence>
<gene>
    <name evidence="1" type="ORF">fsci_06880</name>
</gene>
<dbReference type="Proteomes" id="UP001628164">
    <property type="component" value="Unassembled WGS sequence"/>
</dbReference>
<accession>A0ABQ6PE65</accession>
<evidence type="ECO:0000313" key="1">
    <source>
        <dbReference type="EMBL" id="GMN89202.1"/>
    </source>
</evidence>
<dbReference type="EMBL" id="BTHG01000002">
    <property type="protein sequence ID" value="GMN89202.1"/>
    <property type="molecule type" value="Genomic_DNA"/>
</dbReference>
<evidence type="ECO:0000313" key="2">
    <source>
        <dbReference type="Proteomes" id="UP001628164"/>
    </source>
</evidence>
<organism evidence="1 2">
    <name type="scientific">Francisella sciaenopsi</name>
    <dbReference type="NCBI Taxonomy" id="3055034"/>
    <lineage>
        <taxon>Bacteria</taxon>
        <taxon>Pseudomonadati</taxon>
        <taxon>Pseudomonadota</taxon>
        <taxon>Gammaproteobacteria</taxon>
        <taxon>Thiotrichales</taxon>
        <taxon>Francisellaceae</taxon>
        <taxon>Francisella</taxon>
    </lineage>
</organism>
<comment type="caution">
    <text evidence="1">The sequence shown here is derived from an EMBL/GenBank/DDBJ whole genome shotgun (WGS) entry which is preliminary data.</text>
</comment>
<proteinExistence type="predicted"/>
<protein>
    <submittedName>
        <fullName evidence="1">Uncharacterized protein</fullName>
    </submittedName>
</protein>
<keyword evidence="2" id="KW-1185">Reference proteome</keyword>
<reference evidence="1 2" key="1">
    <citation type="journal article" date="2024" name="Dis. Aquat. Organ.">
        <title>Francisella sciaenopsi sp. nov. isolated from diseased red drum Sciaenops ocellatus in Florida, USA.</title>
        <authorList>
            <person name="Kawahara M."/>
            <person name="Cody T.T."/>
            <person name="Yanong R.P.E."/>
            <person name="Henderson E."/>
            <person name="Yazdi Z."/>
            <person name="Soto E."/>
        </authorList>
    </citation>
    <scope>NUCLEOTIDE SEQUENCE [LARGE SCALE GENOMIC DNA]</scope>
    <source>
        <strain evidence="1 2">R22-20-7</strain>
    </source>
</reference>
<name>A0ABQ6PE65_9GAMM</name>